<evidence type="ECO:0000256" key="3">
    <source>
        <dbReference type="ARBA" id="ARBA00022989"/>
    </source>
</evidence>
<dbReference type="Proteomes" id="UP000297299">
    <property type="component" value="Unassembled WGS sequence"/>
</dbReference>
<keyword evidence="3 5" id="KW-1133">Transmembrane helix</keyword>
<dbReference type="Pfam" id="PF01544">
    <property type="entry name" value="CorA"/>
    <property type="match status" value="1"/>
</dbReference>
<sequence length="597" mass="68344">MAPNEYNLYTTKRAARQEAWHGPGIEWNPFSKTTRRSSTFPAQVHDVDSVARLLAWDGPHVPNITWDSVPMTTRGSSSFPAQVRDDSVSGREPKVVDAVTRPKIERIKLEVDRESILQDTNYFNRNNGKPQNVEELYWDPIGELSNFEVGELSVSANYSTNIRTRSRKEVLPIDMHVLEFERSGEIFKIILNDTEELSEYLEQTPIEKRPTVVYLLQDISIHASPIVSRLLGCSIDVFRDHFKRASDDVAFMLPSESSKQNHVVIPYQRYYRRSSAKSFCETQNKRSTFCHGNLVSSEEHVTVWTSQTSEDHSTSLIICDADPKQCGDCFGISQTMRLRIENKLQENYQNSVNERLQRNAIRKATWIVLRIASSEWQAVIREQEAYMLPGLKPQYLATTEVRLSEKESFEEYLKQTWSMLKMNVRVIDSLNDINKPLDRREHNGRLKDYQFLEDKVIIQMKQNSASIPLLAAMIAVEESRKAIQQANDVKALTVLATVYVPLSFVAGVFGMNVKELNSGIDVDIWLYFAISVPVTIASMVLVWNWEWLIRKVKNFSIRPNNNSSPRNTVSEALFSMGKMTAGIGKPRDVQIGHDLEK</sequence>
<evidence type="ECO:0000313" key="6">
    <source>
        <dbReference type="EMBL" id="TEY39962.1"/>
    </source>
</evidence>
<dbReference type="STRING" id="38488.A0A4Y8CQU3"/>
<evidence type="ECO:0000256" key="4">
    <source>
        <dbReference type="ARBA" id="ARBA00023136"/>
    </source>
</evidence>
<organism evidence="6 7">
    <name type="scientific">Botryotinia calthae</name>
    <dbReference type="NCBI Taxonomy" id="38488"/>
    <lineage>
        <taxon>Eukaryota</taxon>
        <taxon>Fungi</taxon>
        <taxon>Dikarya</taxon>
        <taxon>Ascomycota</taxon>
        <taxon>Pezizomycotina</taxon>
        <taxon>Leotiomycetes</taxon>
        <taxon>Helotiales</taxon>
        <taxon>Sclerotiniaceae</taxon>
        <taxon>Botryotinia</taxon>
    </lineage>
</organism>
<dbReference type="InterPro" id="IPR045863">
    <property type="entry name" value="CorA_TM1_TM2"/>
</dbReference>
<accession>A0A4Y8CQU3</accession>
<keyword evidence="2 5" id="KW-0812">Transmembrane</keyword>
<dbReference type="GO" id="GO:0046873">
    <property type="term" value="F:metal ion transmembrane transporter activity"/>
    <property type="evidence" value="ECO:0007669"/>
    <property type="project" value="InterPro"/>
</dbReference>
<dbReference type="SUPFAM" id="SSF144083">
    <property type="entry name" value="Magnesium transport protein CorA, transmembrane region"/>
    <property type="match status" value="1"/>
</dbReference>
<name>A0A4Y8CQU3_9HELO</name>
<dbReference type="InterPro" id="IPR002523">
    <property type="entry name" value="MgTranspt_CorA/ZnTranspt_ZntB"/>
</dbReference>
<keyword evidence="4 5" id="KW-0472">Membrane</keyword>
<dbReference type="AlphaFoldDB" id="A0A4Y8CQU3"/>
<evidence type="ECO:0000256" key="2">
    <source>
        <dbReference type="ARBA" id="ARBA00022692"/>
    </source>
</evidence>
<dbReference type="EMBL" id="PHWZ01000445">
    <property type="protein sequence ID" value="TEY39962.1"/>
    <property type="molecule type" value="Genomic_DNA"/>
</dbReference>
<keyword evidence="7" id="KW-1185">Reference proteome</keyword>
<evidence type="ECO:0000256" key="1">
    <source>
        <dbReference type="ARBA" id="ARBA00004141"/>
    </source>
</evidence>
<dbReference type="OrthoDB" id="3231000at2759"/>
<proteinExistence type="predicted"/>
<evidence type="ECO:0000313" key="7">
    <source>
        <dbReference type="Proteomes" id="UP000297299"/>
    </source>
</evidence>
<gene>
    <name evidence="6" type="ORF">BOTCAL_0446g00100</name>
</gene>
<feature type="transmembrane region" description="Helical" evidence="5">
    <location>
        <begin position="489"/>
        <end position="512"/>
    </location>
</feature>
<dbReference type="Gene3D" id="1.20.58.340">
    <property type="entry name" value="Magnesium transport protein CorA, transmembrane region"/>
    <property type="match status" value="1"/>
</dbReference>
<reference evidence="6 7" key="1">
    <citation type="submission" date="2017-11" db="EMBL/GenBank/DDBJ databases">
        <title>Comparative genomics of Botrytis spp.</title>
        <authorList>
            <person name="Valero-Jimenez C.A."/>
            <person name="Tapia P."/>
            <person name="Veloso J."/>
            <person name="Silva-Moreno E."/>
            <person name="Staats M."/>
            <person name="Valdes J.H."/>
            <person name="Van Kan J.A.L."/>
        </authorList>
    </citation>
    <scope>NUCLEOTIDE SEQUENCE [LARGE SCALE GENOMIC DNA]</scope>
    <source>
        <strain evidence="6 7">MUCL2830</strain>
    </source>
</reference>
<dbReference type="GO" id="GO:0016020">
    <property type="term" value="C:membrane"/>
    <property type="evidence" value="ECO:0007669"/>
    <property type="project" value="UniProtKB-SubCell"/>
</dbReference>
<comment type="subcellular location">
    <subcellularLocation>
        <location evidence="1">Membrane</location>
        <topology evidence="1">Multi-pass membrane protein</topology>
    </subcellularLocation>
</comment>
<feature type="transmembrane region" description="Helical" evidence="5">
    <location>
        <begin position="524"/>
        <end position="545"/>
    </location>
</feature>
<comment type="caution">
    <text evidence="6">The sequence shown here is derived from an EMBL/GenBank/DDBJ whole genome shotgun (WGS) entry which is preliminary data.</text>
</comment>
<protein>
    <submittedName>
        <fullName evidence="6">Uncharacterized protein</fullName>
    </submittedName>
</protein>
<evidence type="ECO:0000256" key="5">
    <source>
        <dbReference type="SAM" id="Phobius"/>
    </source>
</evidence>